<comment type="caution">
    <text evidence="1">The sequence shown here is derived from an EMBL/GenBank/DDBJ whole genome shotgun (WGS) entry which is preliminary data.</text>
</comment>
<evidence type="ECO:0000313" key="1">
    <source>
        <dbReference type="EMBL" id="KAG0412664.1"/>
    </source>
</evidence>
<protein>
    <submittedName>
        <fullName evidence="1">Uncharacterized protein</fullName>
    </submittedName>
</protein>
<organism evidence="1 2">
    <name type="scientific">Ixodes persulcatus</name>
    <name type="common">Taiga tick</name>
    <dbReference type="NCBI Taxonomy" id="34615"/>
    <lineage>
        <taxon>Eukaryota</taxon>
        <taxon>Metazoa</taxon>
        <taxon>Ecdysozoa</taxon>
        <taxon>Arthropoda</taxon>
        <taxon>Chelicerata</taxon>
        <taxon>Arachnida</taxon>
        <taxon>Acari</taxon>
        <taxon>Parasitiformes</taxon>
        <taxon>Ixodida</taxon>
        <taxon>Ixodoidea</taxon>
        <taxon>Ixodidae</taxon>
        <taxon>Ixodinae</taxon>
        <taxon>Ixodes</taxon>
    </lineage>
</organism>
<name>A0AC60P0G0_IXOPE</name>
<sequence length="219" mass="24591">MYGVDVGRVGVCWSAVRVYSHAGQAPGLDVKLHDLNLFEGEHLTPDYLKLNPFHKVPTIDDNGFVLYESFAICSYLLDAYGAKSDLKVDCVKTRARVNQALAVITSTVQPHYFKFFKPRFFEQKKPTSAEIEELEKHILGGLQQLLGDGKYAVGDKLTVADLSLVAHLTLPLELLGLFDASKFPKLASYYERLKAELPYFEEINRPGIVLLEKLSQDLK</sequence>
<accession>A0AC60P0G0</accession>
<keyword evidence="2" id="KW-1185">Reference proteome</keyword>
<dbReference type="EMBL" id="JABSTQ010011332">
    <property type="protein sequence ID" value="KAG0412664.1"/>
    <property type="molecule type" value="Genomic_DNA"/>
</dbReference>
<evidence type="ECO:0000313" key="2">
    <source>
        <dbReference type="Proteomes" id="UP000805193"/>
    </source>
</evidence>
<dbReference type="Proteomes" id="UP000805193">
    <property type="component" value="Unassembled WGS sequence"/>
</dbReference>
<reference evidence="1 2" key="1">
    <citation type="journal article" date="2020" name="Cell">
        <title>Large-Scale Comparative Analyses of Tick Genomes Elucidate Their Genetic Diversity and Vector Capacities.</title>
        <authorList>
            <consortium name="Tick Genome and Microbiome Consortium (TIGMIC)"/>
            <person name="Jia N."/>
            <person name="Wang J."/>
            <person name="Shi W."/>
            <person name="Du L."/>
            <person name="Sun Y."/>
            <person name="Zhan W."/>
            <person name="Jiang J.F."/>
            <person name="Wang Q."/>
            <person name="Zhang B."/>
            <person name="Ji P."/>
            <person name="Bell-Sakyi L."/>
            <person name="Cui X.M."/>
            <person name="Yuan T.T."/>
            <person name="Jiang B.G."/>
            <person name="Yang W.F."/>
            <person name="Lam T.T."/>
            <person name="Chang Q.C."/>
            <person name="Ding S.J."/>
            <person name="Wang X.J."/>
            <person name="Zhu J.G."/>
            <person name="Ruan X.D."/>
            <person name="Zhao L."/>
            <person name="Wei J.T."/>
            <person name="Ye R.Z."/>
            <person name="Que T.C."/>
            <person name="Du C.H."/>
            <person name="Zhou Y.H."/>
            <person name="Cheng J.X."/>
            <person name="Dai P.F."/>
            <person name="Guo W.B."/>
            <person name="Han X.H."/>
            <person name="Huang E.J."/>
            <person name="Li L.F."/>
            <person name="Wei W."/>
            <person name="Gao Y.C."/>
            <person name="Liu J.Z."/>
            <person name="Shao H.Z."/>
            <person name="Wang X."/>
            <person name="Wang C.C."/>
            <person name="Yang T.C."/>
            <person name="Huo Q.B."/>
            <person name="Li W."/>
            <person name="Chen H.Y."/>
            <person name="Chen S.E."/>
            <person name="Zhou L.G."/>
            <person name="Ni X.B."/>
            <person name="Tian J.H."/>
            <person name="Sheng Y."/>
            <person name="Liu T."/>
            <person name="Pan Y.S."/>
            <person name="Xia L.Y."/>
            <person name="Li J."/>
            <person name="Zhao F."/>
            <person name="Cao W.C."/>
        </authorList>
    </citation>
    <scope>NUCLEOTIDE SEQUENCE [LARGE SCALE GENOMIC DNA]</scope>
    <source>
        <strain evidence="1">Iper-2018</strain>
    </source>
</reference>
<proteinExistence type="predicted"/>
<gene>
    <name evidence="1" type="ORF">HPB47_010207</name>
</gene>